<dbReference type="EMBL" id="JAPZBO010000008">
    <property type="protein sequence ID" value="KAJ5307819.1"/>
    <property type="molecule type" value="Genomic_DNA"/>
</dbReference>
<evidence type="ECO:0000313" key="2">
    <source>
        <dbReference type="EMBL" id="KAJ5307819.1"/>
    </source>
</evidence>
<gene>
    <name evidence="2" type="ORF">N7476_008475</name>
</gene>
<proteinExistence type="predicted"/>
<dbReference type="OrthoDB" id="4366895at2759"/>
<evidence type="ECO:0000256" key="1">
    <source>
        <dbReference type="SAM" id="SignalP"/>
    </source>
</evidence>
<evidence type="ECO:0000313" key="3">
    <source>
        <dbReference type="Proteomes" id="UP001147746"/>
    </source>
</evidence>
<protein>
    <submittedName>
        <fullName evidence="2">Uncharacterized protein</fullName>
    </submittedName>
</protein>
<dbReference type="Proteomes" id="UP001147746">
    <property type="component" value="Unassembled WGS sequence"/>
</dbReference>
<name>A0A9W9U236_9EURO</name>
<accession>A0A9W9U236</accession>
<dbReference type="AlphaFoldDB" id="A0A9W9U236"/>
<sequence>MQFSALITSVLCLVAAQFAAAEDLTSMSTTTITKTLLRVNSVTPTPTPSSSMMSVTATSTPLVVSSTHAAPSATHTGGAVSMGAGVPAALIAGSFALIMGQAL</sequence>
<reference evidence="2" key="2">
    <citation type="journal article" date="2023" name="IMA Fungus">
        <title>Comparative genomic study of the Penicillium genus elucidates a diverse pangenome and 15 lateral gene transfer events.</title>
        <authorList>
            <person name="Petersen C."/>
            <person name="Sorensen T."/>
            <person name="Nielsen M.R."/>
            <person name="Sondergaard T.E."/>
            <person name="Sorensen J.L."/>
            <person name="Fitzpatrick D.A."/>
            <person name="Frisvad J.C."/>
            <person name="Nielsen K.L."/>
        </authorList>
    </citation>
    <scope>NUCLEOTIDE SEQUENCE</scope>
    <source>
        <strain evidence="2">IBT 21472</strain>
    </source>
</reference>
<reference evidence="2" key="1">
    <citation type="submission" date="2022-12" db="EMBL/GenBank/DDBJ databases">
        <authorList>
            <person name="Petersen C."/>
        </authorList>
    </citation>
    <scope>NUCLEOTIDE SEQUENCE</scope>
    <source>
        <strain evidence="2">IBT 21472</strain>
    </source>
</reference>
<organism evidence="2 3">
    <name type="scientific">Penicillium atrosanguineum</name>
    <dbReference type="NCBI Taxonomy" id="1132637"/>
    <lineage>
        <taxon>Eukaryota</taxon>
        <taxon>Fungi</taxon>
        <taxon>Dikarya</taxon>
        <taxon>Ascomycota</taxon>
        <taxon>Pezizomycotina</taxon>
        <taxon>Eurotiomycetes</taxon>
        <taxon>Eurotiomycetidae</taxon>
        <taxon>Eurotiales</taxon>
        <taxon>Aspergillaceae</taxon>
        <taxon>Penicillium</taxon>
    </lineage>
</organism>
<comment type="caution">
    <text evidence="2">The sequence shown here is derived from an EMBL/GenBank/DDBJ whole genome shotgun (WGS) entry which is preliminary data.</text>
</comment>
<feature type="chain" id="PRO_5041155278" evidence="1">
    <location>
        <begin position="22"/>
        <end position="103"/>
    </location>
</feature>
<keyword evidence="1" id="KW-0732">Signal</keyword>
<feature type="signal peptide" evidence="1">
    <location>
        <begin position="1"/>
        <end position="21"/>
    </location>
</feature>
<keyword evidence="3" id="KW-1185">Reference proteome</keyword>